<feature type="domain" description="DUF397" evidence="1">
    <location>
        <begin position="6"/>
        <end position="58"/>
    </location>
</feature>
<accession>A0ABS7FY15</accession>
<dbReference type="Pfam" id="PF04149">
    <property type="entry name" value="DUF397"/>
    <property type="match status" value="1"/>
</dbReference>
<gene>
    <name evidence="2" type="ORF">K1Y72_23335</name>
</gene>
<reference evidence="2 3" key="1">
    <citation type="submission" date="2021-07" db="EMBL/GenBank/DDBJ databases">
        <title>Actinomadura sp. PM05-2 isolated from lichen.</title>
        <authorList>
            <person name="Somphong A."/>
            <person name="Phongsopitanun W."/>
            <person name="Tanasupawat S."/>
            <person name="Peongsungnone V."/>
        </authorList>
    </citation>
    <scope>NUCLEOTIDE SEQUENCE [LARGE SCALE GENOMIC DNA]</scope>
    <source>
        <strain evidence="2 3">PM05-2</strain>
    </source>
</reference>
<organism evidence="2 3">
    <name type="scientific">Actinomadura parmotrematis</name>
    <dbReference type="NCBI Taxonomy" id="2864039"/>
    <lineage>
        <taxon>Bacteria</taxon>
        <taxon>Bacillati</taxon>
        <taxon>Actinomycetota</taxon>
        <taxon>Actinomycetes</taxon>
        <taxon>Streptosporangiales</taxon>
        <taxon>Thermomonosporaceae</taxon>
        <taxon>Actinomadura</taxon>
    </lineage>
</organism>
<evidence type="ECO:0000313" key="3">
    <source>
        <dbReference type="Proteomes" id="UP000774570"/>
    </source>
</evidence>
<dbReference type="RefSeq" id="WP_220168555.1">
    <property type="nucleotide sequence ID" value="NZ_JAIBOA010000015.1"/>
</dbReference>
<dbReference type="EMBL" id="JAIBOA010000015">
    <property type="protein sequence ID" value="MBW8485332.1"/>
    <property type="molecule type" value="Genomic_DNA"/>
</dbReference>
<comment type="caution">
    <text evidence="2">The sequence shown here is derived from an EMBL/GenBank/DDBJ whole genome shotgun (WGS) entry which is preliminary data.</text>
</comment>
<evidence type="ECO:0000313" key="2">
    <source>
        <dbReference type="EMBL" id="MBW8485332.1"/>
    </source>
</evidence>
<sequence length="60" mass="6586">MHLTTPWRKAARSDDKGGDCVELAGARDAVAVRDSKDATGPHLLVNRAAFRRFSDVVKHL</sequence>
<dbReference type="InterPro" id="IPR007278">
    <property type="entry name" value="DUF397"/>
</dbReference>
<evidence type="ECO:0000259" key="1">
    <source>
        <dbReference type="Pfam" id="PF04149"/>
    </source>
</evidence>
<protein>
    <submittedName>
        <fullName evidence="2">DUF397 domain-containing protein</fullName>
    </submittedName>
</protein>
<proteinExistence type="predicted"/>
<keyword evidence="3" id="KW-1185">Reference proteome</keyword>
<name>A0ABS7FY15_9ACTN</name>
<dbReference type="Proteomes" id="UP000774570">
    <property type="component" value="Unassembled WGS sequence"/>
</dbReference>